<dbReference type="SMART" id="SM00471">
    <property type="entry name" value="HDc"/>
    <property type="match status" value="1"/>
</dbReference>
<evidence type="ECO:0000259" key="1">
    <source>
        <dbReference type="SMART" id="SM00471"/>
    </source>
</evidence>
<dbReference type="PANTHER" id="PTHR11373">
    <property type="entry name" value="DEOXYNUCLEOSIDE TRIPHOSPHATE TRIPHOSPHOHYDROLASE"/>
    <property type="match status" value="1"/>
</dbReference>
<sequence>MDTVLDFENSVSLDGFFPSSQISARNRAKIINDPIYGHIEMDEYVVNVIDTDHFQRLRDCKQLGMSDRVFPGATHTRFEHSVGVAHLSGKQVTHLFHKQRGEIFESEEDYKSKKKIVELAGLVHDLGHGPLGHVFDLAFLRNALTESVQSGTPEVHHEKRSVMLLRHLIDKKGLDLSREEEIAIGELVMGHGSVFKEEPFMYQIVANEKNSLDVDKFDYIQRDTRNLNVRWGFDPDRLINASRVLGGELCYHRREVYTVYDMFTTRFKLHKVIYNHRTVKAVELMAVDALLAADSVLKISESITEPERFLELSDSILYVIERSKDPKLAKAKQILSRISCRDLYKFVDEVLIPPGVEQIKESEIASCQEDGLPPIDASDLSVYLIKANHGMGTRNPVENVDFYKTIEDVEPFRIQLSDISYVMPEIFEERLLRVYSKVQGKEESIKKAFRRCLHRRGITRETERSRKRHLSAIAE</sequence>
<dbReference type="Proteomes" id="UP001157974">
    <property type="component" value="Unassembled WGS sequence"/>
</dbReference>
<dbReference type="Pfam" id="PF19276">
    <property type="entry name" value="HD_assoc_2"/>
    <property type="match status" value="1"/>
</dbReference>
<gene>
    <name evidence="2" type="ORF">NDN08_007696</name>
</gene>
<protein>
    <recommendedName>
        <fullName evidence="1">HD/PDEase domain-containing protein</fullName>
    </recommendedName>
</protein>
<dbReference type="Pfam" id="PF01966">
    <property type="entry name" value="HD"/>
    <property type="match status" value="1"/>
</dbReference>
<accession>A0AAV8V3S8</accession>
<dbReference type="InterPro" id="IPR045509">
    <property type="entry name" value="HD_assoc_2"/>
</dbReference>
<dbReference type="Gene3D" id="1.10.3210.10">
    <property type="entry name" value="Hypothetical protein af1432"/>
    <property type="match status" value="1"/>
</dbReference>
<dbReference type="PANTHER" id="PTHR11373:SF4">
    <property type="entry name" value="DEOXYNUCLEOSIDE TRIPHOSPHATE TRIPHOSPHOHYDROLASE SAMHD1"/>
    <property type="match status" value="1"/>
</dbReference>
<evidence type="ECO:0000313" key="2">
    <source>
        <dbReference type="EMBL" id="KAJ8907586.1"/>
    </source>
</evidence>
<dbReference type="GO" id="GO:0008832">
    <property type="term" value="F:dGTPase activity"/>
    <property type="evidence" value="ECO:0007669"/>
    <property type="project" value="TreeGrafter"/>
</dbReference>
<dbReference type="InterPro" id="IPR006674">
    <property type="entry name" value="HD_domain"/>
</dbReference>
<proteinExistence type="predicted"/>
<organism evidence="2 3">
    <name type="scientific">Rhodosorus marinus</name>
    <dbReference type="NCBI Taxonomy" id="101924"/>
    <lineage>
        <taxon>Eukaryota</taxon>
        <taxon>Rhodophyta</taxon>
        <taxon>Stylonematophyceae</taxon>
        <taxon>Stylonematales</taxon>
        <taxon>Stylonemataceae</taxon>
        <taxon>Rhodosorus</taxon>
    </lineage>
</organism>
<dbReference type="InterPro" id="IPR050135">
    <property type="entry name" value="dGTPase-like"/>
</dbReference>
<evidence type="ECO:0000313" key="3">
    <source>
        <dbReference type="Proteomes" id="UP001157974"/>
    </source>
</evidence>
<dbReference type="Gene3D" id="3.30.70.2760">
    <property type="match status" value="1"/>
</dbReference>
<dbReference type="InterPro" id="IPR003607">
    <property type="entry name" value="HD/PDEase_dom"/>
</dbReference>
<dbReference type="GO" id="GO:0005634">
    <property type="term" value="C:nucleus"/>
    <property type="evidence" value="ECO:0007669"/>
    <property type="project" value="TreeGrafter"/>
</dbReference>
<dbReference type="SUPFAM" id="SSF109604">
    <property type="entry name" value="HD-domain/PDEase-like"/>
    <property type="match status" value="1"/>
</dbReference>
<name>A0AAV8V3S8_9RHOD</name>
<dbReference type="AlphaFoldDB" id="A0AAV8V3S8"/>
<feature type="domain" description="HD/PDEase" evidence="1">
    <location>
        <begin position="73"/>
        <end position="229"/>
    </location>
</feature>
<keyword evidence="3" id="KW-1185">Reference proteome</keyword>
<reference evidence="2 3" key="1">
    <citation type="journal article" date="2023" name="Nat. Commun.">
        <title>Origin of minicircular mitochondrial genomes in red algae.</title>
        <authorList>
            <person name="Lee Y."/>
            <person name="Cho C.H."/>
            <person name="Lee Y.M."/>
            <person name="Park S.I."/>
            <person name="Yang J.H."/>
            <person name="West J.A."/>
            <person name="Bhattacharya D."/>
            <person name="Yoon H.S."/>
        </authorList>
    </citation>
    <scope>NUCLEOTIDE SEQUENCE [LARGE SCALE GENOMIC DNA]</scope>
    <source>
        <strain evidence="2 3">CCMP1338</strain>
        <tissue evidence="2">Whole cell</tissue>
    </source>
</reference>
<dbReference type="EMBL" id="JAMWBK010000002">
    <property type="protein sequence ID" value="KAJ8907586.1"/>
    <property type="molecule type" value="Genomic_DNA"/>
</dbReference>
<dbReference type="CDD" id="cd00077">
    <property type="entry name" value="HDc"/>
    <property type="match status" value="1"/>
</dbReference>
<comment type="caution">
    <text evidence="2">The sequence shown here is derived from an EMBL/GenBank/DDBJ whole genome shotgun (WGS) entry which is preliminary data.</text>
</comment>
<dbReference type="GO" id="GO:0006203">
    <property type="term" value="P:dGTP catabolic process"/>
    <property type="evidence" value="ECO:0007669"/>
    <property type="project" value="TreeGrafter"/>
</dbReference>